<dbReference type="STRING" id="671065.MetMK1DRAFT_00032610"/>
<dbReference type="HOGENOM" id="CLU_2713031_0_0_2"/>
<dbReference type="eggNOG" id="arCOG02074">
    <property type="taxonomic scope" value="Archaea"/>
</dbReference>
<reference evidence="1 2" key="1">
    <citation type="submission" date="2012-01" db="EMBL/GenBank/DDBJ databases">
        <title>Improved High-Quality Draft sequence of Metallosphaera yellowstonensis MK1.</title>
        <authorList>
            <consortium name="US DOE Joint Genome Institute"/>
            <person name="Lucas S."/>
            <person name="Han J."/>
            <person name="Cheng J.-F."/>
            <person name="Goodwin L."/>
            <person name="Pitluck S."/>
            <person name="Peters L."/>
            <person name="Teshima H."/>
            <person name="Detter J.C."/>
            <person name="Han C."/>
            <person name="Tapia R."/>
            <person name="Land M."/>
            <person name="Hauser L."/>
            <person name="Kyrpides N."/>
            <person name="Kozubal M."/>
            <person name="Macur R.E."/>
            <person name="Jay Z."/>
            <person name="Inskeep W."/>
            <person name="Woyke T."/>
        </authorList>
    </citation>
    <scope>NUCLEOTIDE SEQUENCE [LARGE SCALE GENOMIC DNA]</scope>
    <source>
        <strain evidence="1 2">MK1</strain>
    </source>
</reference>
<organism evidence="1 2">
    <name type="scientific">Metallosphaera yellowstonensis MK1</name>
    <dbReference type="NCBI Taxonomy" id="671065"/>
    <lineage>
        <taxon>Archaea</taxon>
        <taxon>Thermoproteota</taxon>
        <taxon>Thermoprotei</taxon>
        <taxon>Sulfolobales</taxon>
        <taxon>Sulfolobaceae</taxon>
        <taxon>Metallosphaera</taxon>
    </lineage>
</organism>
<dbReference type="EMBL" id="JH597770">
    <property type="protein sequence ID" value="EHP68815.1"/>
    <property type="molecule type" value="Genomic_DNA"/>
</dbReference>
<dbReference type="InterPro" id="IPR036868">
    <property type="entry name" value="TusA-like_sf"/>
</dbReference>
<dbReference type="AlphaFoldDB" id="H2C9I9"/>
<sequence>MYFRTGVMNLSQTFNLDLRGKDCNEYIVEISKILVTMKPGDVLKIVADQDRILCTHQLLKNAPRYLFKGDIVEDHAEITIRRLR</sequence>
<proteinExistence type="predicted"/>
<name>H2C9I9_9CREN</name>
<evidence type="ECO:0000313" key="1">
    <source>
        <dbReference type="EMBL" id="EHP68815.1"/>
    </source>
</evidence>
<protein>
    <recommendedName>
        <fullName evidence="3">Redox protein, regulator of disulfide bond formation</fullName>
    </recommendedName>
</protein>
<evidence type="ECO:0008006" key="3">
    <source>
        <dbReference type="Google" id="ProtNLM"/>
    </source>
</evidence>
<gene>
    <name evidence="1" type="ORF">MetMK1DRAFT_00032610</name>
</gene>
<keyword evidence="2" id="KW-1185">Reference proteome</keyword>
<dbReference type="Proteomes" id="UP000003980">
    <property type="component" value="Unassembled WGS sequence"/>
</dbReference>
<dbReference type="SUPFAM" id="SSF64307">
    <property type="entry name" value="SirA-like"/>
    <property type="match status" value="1"/>
</dbReference>
<accession>H2C9I9</accession>
<dbReference type="Gene3D" id="3.30.110.40">
    <property type="entry name" value="TusA-like domain"/>
    <property type="match status" value="1"/>
</dbReference>
<evidence type="ECO:0000313" key="2">
    <source>
        <dbReference type="Proteomes" id="UP000003980"/>
    </source>
</evidence>